<keyword evidence="1" id="KW-0489">Methyltransferase</keyword>
<dbReference type="Gene3D" id="2.170.270.10">
    <property type="entry name" value="SET domain"/>
    <property type="match status" value="1"/>
</dbReference>
<evidence type="ECO:0000313" key="1">
    <source>
        <dbReference type="EMBL" id="PIK58717.1"/>
    </source>
</evidence>
<dbReference type="GO" id="GO:0005634">
    <property type="term" value="C:nucleus"/>
    <property type="evidence" value="ECO:0007669"/>
    <property type="project" value="TreeGrafter"/>
</dbReference>
<proteinExistence type="predicted"/>
<gene>
    <name evidence="1" type="ORF">BSL78_04400</name>
</gene>
<sequence>MDISGPATDNKNIEGNKFLNKKRKKGKPIIQKTKDFYLNSFVIMEKKCIDASDSCGNGRMVNDGKNLANCKMMVFTVEGVPKLCLFALKERGSELRFDYGFSEPPWRERILLQAGTREEASLAYQSRKLTEVNKTEVEGFVKIAKLSKVYPWKTVRTKVMNESEKWKKSWKEQPTVAIELSKPQEGYDEKQEKADIQEAFLYNEKREEGDTHATFLYNEKREEAVIRAAFLYDEDFAKRPFLEPMRLQYLVKWEELSDITDHGLNLDQVRLLPTPLKWFESKPSYLLFVLMQAQSWVTVIS</sequence>
<evidence type="ECO:0000313" key="2">
    <source>
        <dbReference type="Proteomes" id="UP000230750"/>
    </source>
</evidence>
<dbReference type="GO" id="GO:0006357">
    <property type="term" value="P:regulation of transcription by RNA polymerase II"/>
    <property type="evidence" value="ECO:0007669"/>
    <property type="project" value="TreeGrafter"/>
</dbReference>
<dbReference type="GO" id="GO:0032259">
    <property type="term" value="P:methylation"/>
    <property type="evidence" value="ECO:0007669"/>
    <property type="project" value="UniProtKB-KW"/>
</dbReference>
<dbReference type="OrthoDB" id="16287at2759"/>
<comment type="caution">
    <text evidence="1">The sequence shown here is derived from an EMBL/GenBank/DDBJ whole genome shotgun (WGS) entry which is preliminary data.</text>
</comment>
<protein>
    <submittedName>
        <fullName evidence="1">Putative N-lysine methyltransferase SETD8-like</fullName>
    </submittedName>
</protein>
<name>A0A2G8LES5_STIJA</name>
<dbReference type="PANTHER" id="PTHR46167">
    <property type="entry name" value="N-LYSINE METHYLTRANSFERASE KMT5A"/>
    <property type="match status" value="1"/>
</dbReference>
<dbReference type="PANTHER" id="PTHR46167:SF1">
    <property type="entry name" value="N-LYSINE METHYLTRANSFERASE KMT5A"/>
    <property type="match status" value="1"/>
</dbReference>
<dbReference type="InterPro" id="IPR046341">
    <property type="entry name" value="SET_dom_sf"/>
</dbReference>
<dbReference type="SUPFAM" id="SSF82199">
    <property type="entry name" value="SET domain"/>
    <property type="match status" value="1"/>
</dbReference>
<dbReference type="Proteomes" id="UP000230750">
    <property type="component" value="Unassembled WGS sequence"/>
</dbReference>
<organism evidence="1 2">
    <name type="scientific">Stichopus japonicus</name>
    <name type="common">Sea cucumber</name>
    <dbReference type="NCBI Taxonomy" id="307972"/>
    <lineage>
        <taxon>Eukaryota</taxon>
        <taxon>Metazoa</taxon>
        <taxon>Echinodermata</taxon>
        <taxon>Eleutherozoa</taxon>
        <taxon>Echinozoa</taxon>
        <taxon>Holothuroidea</taxon>
        <taxon>Aspidochirotacea</taxon>
        <taxon>Aspidochirotida</taxon>
        <taxon>Stichopodidae</taxon>
        <taxon>Apostichopus</taxon>
    </lineage>
</organism>
<dbReference type="InterPro" id="IPR051760">
    <property type="entry name" value="KMT5A"/>
</dbReference>
<keyword evidence="2" id="KW-1185">Reference proteome</keyword>
<accession>A0A2G8LES5</accession>
<dbReference type="GO" id="GO:0042799">
    <property type="term" value="F:histone H4K20 methyltransferase activity"/>
    <property type="evidence" value="ECO:0007669"/>
    <property type="project" value="TreeGrafter"/>
</dbReference>
<reference evidence="1 2" key="1">
    <citation type="journal article" date="2017" name="PLoS Biol.">
        <title>The sea cucumber genome provides insights into morphological evolution and visceral regeneration.</title>
        <authorList>
            <person name="Zhang X."/>
            <person name="Sun L."/>
            <person name="Yuan J."/>
            <person name="Sun Y."/>
            <person name="Gao Y."/>
            <person name="Zhang L."/>
            <person name="Li S."/>
            <person name="Dai H."/>
            <person name="Hamel J.F."/>
            <person name="Liu C."/>
            <person name="Yu Y."/>
            <person name="Liu S."/>
            <person name="Lin W."/>
            <person name="Guo K."/>
            <person name="Jin S."/>
            <person name="Xu P."/>
            <person name="Storey K.B."/>
            <person name="Huan P."/>
            <person name="Zhang T."/>
            <person name="Zhou Y."/>
            <person name="Zhang J."/>
            <person name="Lin C."/>
            <person name="Li X."/>
            <person name="Xing L."/>
            <person name="Huo D."/>
            <person name="Sun M."/>
            <person name="Wang L."/>
            <person name="Mercier A."/>
            <person name="Li F."/>
            <person name="Yang H."/>
            <person name="Xiang J."/>
        </authorList>
    </citation>
    <scope>NUCLEOTIDE SEQUENCE [LARGE SCALE GENOMIC DNA]</scope>
    <source>
        <strain evidence="1">Shaxun</strain>
        <tissue evidence="1">Muscle</tissue>
    </source>
</reference>
<keyword evidence="1" id="KW-0808">Transferase</keyword>
<dbReference type="AlphaFoldDB" id="A0A2G8LES5"/>
<dbReference type="GO" id="GO:0005700">
    <property type="term" value="C:polytene chromosome"/>
    <property type="evidence" value="ECO:0007669"/>
    <property type="project" value="TreeGrafter"/>
</dbReference>
<dbReference type="EMBL" id="MRZV01000105">
    <property type="protein sequence ID" value="PIK58717.1"/>
    <property type="molecule type" value="Genomic_DNA"/>
</dbReference>
<dbReference type="GO" id="GO:0043516">
    <property type="term" value="P:regulation of DNA damage response, signal transduction by p53 class mediator"/>
    <property type="evidence" value="ECO:0007669"/>
    <property type="project" value="TreeGrafter"/>
</dbReference>